<proteinExistence type="inferred from homology"/>
<dbReference type="HAMAP" id="MF_00693">
    <property type="entry name" value="Transcrip_reg_TACO1"/>
    <property type="match status" value="1"/>
</dbReference>
<dbReference type="FunFam" id="1.10.10.200:FF:000002">
    <property type="entry name" value="Probable transcriptional regulatory protein CLM62_37755"/>
    <property type="match status" value="1"/>
</dbReference>
<evidence type="ECO:0000256" key="3">
    <source>
        <dbReference type="ARBA" id="ARBA00023015"/>
    </source>
</evidence>
<accession>A0A1G2IGG8</accession>
<evidence type="ECO:0000256" key="1">
    <source>
        <dbReference type="ARBA" id="ARBA00008724"/>
    </source>
</evidence>
<dbReference type="NCBIfam" id="NF001030">
    <property type="entry name" value="PRK00110.1"/>
    <property type="match status" value="1"/>
</dbReference>
<evidence type="ECO:0000256" key="2">
    <source>
        <dbReference type="ARBA" id="ARBA00022490"/>
    </source>
</evidence>
<dbReference type="AlphaFoldDB" id="A0A1G2IGG8"/>
<dbReference type="GO" id="GO:0003677">
    <property type="term" value="F:DNA binding"/>
    <property type="evidence" value="ECO:0007669"/>
    <property type="project" value="UniProtKB-UniRule"/>
</dbReference>
<protein>
    <recommendedName>
        <fullName evidence="6">Probable transcriptional regulatory protein A2908_00830</fullName>
    </recommendedName>
</protein>
<sequence>MSGHSHFKTVAATKNANDAKKGKIFSKMARVITIAVKEKGADVTSNIQLKAAIEKAKEFNMPKENIERAIKKGTGELASENLEEVSFEGLGAGGVAIIIDGITDNKNRTLGEIKGILSQYGGKMAGEGAVRWMFERRGFILANSGGKLKEDLELSIIEAGAEDFTWNGDNLEIYTKPENLETVKKNLEQKQIKIESASLNWVAKEEILLEEKNKEKIQKLFEALDENDAIQDIYSNLK</sequence>
<organism evidence="9 10">
    <name type="scientific">Candidatus Staskawiczbacteria bacterium RIFCSPLOWO2_01_FULL_38_12b</name>
    <dbReference type="NCBI Taxonomy" id="1802214"/>
    <lineage>
        <taxon>Bacteria</taxon>
        <taxon>Candidatus Staskawicziibacteriota</taxon>
    </lineage>
</organism>
<dbReference type="InterPro" id="IPR017856">
    <property type="entry name" value="Integrase-like_N"/>
</dbReference>
<name>A0A1G2IGG8_9BACT</name>
<dbReference type="InterPro" id="IPR048300">
    <property type="entry name" value="TACO1_YebC-like_2nd/3rd_dom"/>
</dbReference>
<dbReference type="Pfam" id="PF20772">
    <property type="entry name" value="TACO1_YebC_N"/>
    <property type="match status" value="1"/>
</dbReference>
<dbReference type="GO" id="GO:0006355">
    <property type="term" value="P:regulation of DNA-templated transcription"/>
    <property type="evidence" value="ECO:0007669"/>
    <property type="project" value="UniProtKB-UniRule"/>
</dbReference>
<evidence type="ECO:0000259" key="7">
    <source>
        <dbReference type="Pfam" id="PF01709"/>
    </source>
</evidence>
<dbReference type="InterPro" id="IPR029072">
    <property type="entry name" value="YebC-like"/>
</dbReference>
<keyword evidence="3 6" id="KW-0805">Transcription regulation</keyword>
<gene>
    <name evidence="9" type="ORF">A2908_00830</name>
</gene>
<reference evidence="9 10" key="1">
    <citation type="journal article" date="2016" name="Nat. Commun.">
        <title>Thousands of microbial genomes shed light on interconnected biogeochemical processes in an aquifer system.</title>
        <authorList>
            <person name="Anantharaman K."/>
            <person name="Brown C.T."/>
            <person name="Hug L.A."/>
            <person name="Sharon I."/>
            <person name="Castelle C.J."/>
            <person name="Probst A.J."/>
            <person name="Thomas B.C."/>
            <person name="Singh A."/>
            <person name="Wilkins M.J."/>
            <person name="Karaoz U."/>
            <person name="Brodie E.L."/>
            <person name="Williams K.H."/>
            <person name="Hubbard S.S."/>
            <person name="Banfield J.F."/>
        </authorList>
    </citation>
    <scope>NUCLEOTIDE SEQUENCE [LARGE SCALE GENOMIC DNA]</scope>
</reference>
<feature type="domain" description="TACO1/YebC-like second and third" evidence="7">
    <location>
        <begin position="82"/>
        <end position="237"/>
    </location>
</feature>
<dbReference type="GO" id="GO:0005829">
    <property type="term" value="C:cytosol"/>
    <property type="evidence" value="ECO:0007669"/>
    <property type="project" value="TreeGrafter"/>
</dbReference>
<evidence type="ECO:0000313" key="10">
    <source>
        <dbReference type="Proteomes" id="UP000176774"/>
    </source>
</evidence>
<dbReference type="NCBIfam" id="TIGR01033">
    <property type="entry name" value="YebC/PmpR family DNA-binding transcriptional regulator"/>
    <property type="match status" value="1"/>
</dbReference>
<keyword evidence="4 6" id="KW-0238">DNA-binding</keyword>
<keyword evidence="5 6" id="KW-0804">Transcription</keyword>
<dbReference type="PANTHER" id="PTHR12532">
    <property type="entry name" value="TRANSLATIONAL ACTIVATOR OF CYTOCHROME C OXIDASE 1"/>
    <property type="match status" value="1"/>
</dbReference>
<dbReference type="NCBIfam" id="NF009044">
    <property type="entry name" value="PRK12378.1"/>
    <property type="match status" value="1"/>
</dbReference>
<dbReference type="Gene3D" id="3.30.70.980">
    <property type="match status" value="2"/>
</dbReference>
<dbReference type="Gene3D" id="1.10.10.200">
    <property type="match status" value="1"/>
</dbReference>
<dbReference type="EMBL" id="MHPA01000005">
    <property type="protein sequence ID" value="OGZ73879.1"/>
    <property type="molecule type" value="Genomic_DNA"/>
</dbReference>
<comment type="caution">
    <text evidence="9">The sequence shown here is derived from an EMBL/GenBank/DDBJ whole genome shotgun (WGS) entry which is preliminary data.</text>
</comment>
<keyword evidence="2 6" id="KW-0963">Cytoplasm</keyword>
<dbReference type="InterPro" id="IPR002876">
    <property type="entry name" value="Transcrip_reg_TACO1-like"/>
</dbReference>
<dbReference type="PANTHER" id="PTHR12532:SF6">
    <property type="entry name" value="TRANSCRIPTIONAL REGULATORY PROTEIN YEBC-RELATED"/>
    <property type="match status" value="1"/>
</dbReference>
<evidence type="ECO:0000259" key="8">
    <source>
        <dbReference type="Pfam" id="PF20772"/>
    </source>
</evidence>
<comment type="subcellular location">
    <subcellularLocation>
        <location evidence="6">Cytoplasm</location>
    </subcellularLocation>
</comment>
<evidence type="ECO:0000256" key="6">
    <source>
        <dbReference type="HAMAP-Rule" id="MF_00693"/>
    </source>
</evidence>
<evidence type="ECO:0000256" key="5">
    <source>
        <dbReference type="ARBA" id="ARBA00023163"/>
    </source>
</evidence>
<evidence type="ECO:0000256" key="4">
    <source>
        <dbReference type="ARBA" id="ARBA00023125"/>
    </source>
</evidence>
<dbReference type="Proteomes" id="UP000176774">
    <property type="component" value="Unassembled WGS sequence"/>
</dbReference>
<dbReference type="InterPro" id="IPR026564">
    <property type="entry name" value="Transcrip_reg_TACO1-like_dom3"/>
</dbReference>
<feature type="domain" description="TACO1/YebC-like N-terminal" evidence="8">
    <location>
        <begin position="5"/>
        <end position="76"/>
    </location>
</feature>
<evidence type="ECO:0000313" key="9">
    <source>
        <dbReference type="EMBL" id="OGZ73879.1"/>
    </source>
</evidence>
<dbReference type="InterPro" id="IPR049083">
    <property type="entry name" value="TACO1_YebC_N"/>
</dbReference>
<dbReference type="STRING" id="1802214.A2908_00830"/>
<comment type="similarity">
    <text evidence="1 6">Belongs to the TACO1 family.</text>
</comment>
<dbReference type="Pfam" id="PF01709">
    <property type="entry name" value="Transcrip_reg"/>
    <property type="match status" value="1"/>
</dbReference>
<dbReference type="SUPFAM" id="SSF75625">
    <property type="entry name" value="YebC-like"/>
    <property type="match status" value="1"/>
</dbReference>